<comment type="cofactor">
    <cofactor evidence="2">
        <name>Mg(2+)</name>
        <dbReference type="ChEBI" id="CHEBI:18420"/>
    </cofactor>
</comment>
<evidence type="ECO:0000259" key="17">
    <source>
        <dbReference type="PROSITE" id="PS51746"/>
    </source>
</evidence>
<keyword evidence="10 16" id="KW-0378">Hydrolase</keyword>
<keyword evidence="24" id="KW-1185">Reference proteome</keyword>
<dbReference type="EMBL" id="CH902623">
    <property type="protein sequence ID" value="KPU72924.1"/>
    <property type="molecule type" value="Genomic_DNA"/>
</dbReference>
<dbReference type="EMBL" id="CH902623">
    <property type="protein sequence ID" value="KPU72925.1"/>
    <property type="molecule type" value="Genomic_DNA"/>
</dbReference>
<dbReference type="InterPro" id="IPR036457">
    <property type="entry name" value="PPM-type-like_dom_sf"/>
</dbReference>
<dbReference type="InterPro" id="IPR036580">
    <property type="entry name" value="PP2C_C_sf"/>
</dbReference>
<comment type="cofactor">
    <cofactor evidence="1">
        <name>Mn(2+)</name>
        <dbReference type="ChEBI" id="CHEBI:29035"/>
    </cofactor>
</comment>
<dbReference type="GO" id="GO:0030145">
    <property type="term" value="F:manganese ion binding"/>
    <property type="evidence" value="ECO:0007669"/>
    <property type="project" value="InterPro"/>
</dbReference>
<dbReference type="GO" id="GO:0016020">
    <property type="term" value="C:membrane"/>
    <property type="evidence" value="ECO:0007669"/>
    <property type="project" value="UniProtKB-SubCell"/>
</dbReference>
<reference evidence="21" key="2">
    <citation type="journal article" date="2008" name="Bioinformatics">
        <title>Assembly reconciliation.</title>
        <authorList>
            <person name="Zimin A.V."/>
            <person name="Smith D.R."/>
            <person name="Sutton G."/>
            <person name="Yorke J.A."/>
        </authorList>
    </citation>
    <scope>NUCLEOTIDE SEQUENCE</scope>
    <source>
        <strain evidence="21">TSC#14024-0371.13</strain>
    </source>
</reference>
<feature type="domain" description="PPM-type phosphatase" evidence="17">
    <location>
        <begin position="23"/>
        <end position="284"/>
    </location>
</feature>
<dbReference type="SUPFAM" id="SSF81606">
    <property type="entry name" value="PP2C-like"/>
    <property type="match status" value="1"/>
</dbReference>
<dbReference type="GO" id="GO:0004722">
    <property type="term" value="F:protein serine/threonine phosphatase activity"/>
    <property type="evidence" value="ECO:0007669"/>
    <property type="project" value="InterPro"/>
</dbReference>
<dbReference type="InterPro" id="IPR001932">
    <property type="entry name" value="PPM-type_phosphatase-like_dom"/>
</dbReference>
<dbReference type="Pfam" id="PF07830">
    <property type="entry name" value="PP2C_C"/>
    <property type="match status" value="1"/>
</dbReference>
<dbReference type="InterPro" id="IPR000222">
    <property type="entry name" value="PP2C_BS"/>
</dbReference>
<evidence type="ECO:0000313" key="24">
    <source>
        <dbReference type="Proteomes" id="UP000007801"/>
    </source>
</evidence>
<dbReference type="PANTHER" id="PTHR47992">
    <property type="entry name" value="PROTEIN PHOSPHATASE"/>
    <property type="match status" value="1"/>
</dbReference>
<dbReference type="EMBL" id="CH902623">
    <property type="protein sequence ID" value="KPU72920.1"/>
    <property type="molecule type" value="Genomic_DNA"/>
</dbReference>
<dbReference type="FunCoup" id="A0A0N8NYZ8">
    <property type="interactions" value="2366"/>
</dbReference>
<name>A0A0N8NYZ8_DROAN</name>
<organism evidence="21 24">
    <name type="scientific">Drosophila ananassae</name>
    <name type="common">Fruit fly</name>
    <dbReference type="NCBI Taxonomy" id="7217"/>
    <lineage>
        <taxon>Eukaryota</taxon>
        <taxon>Metazoa</taxon>
        <taxon>Ecdysozoa</taxon>
        <taxon>Arthropoda</taxon>
        <taxon>Hexapoda</taxon>
        <taxon>Insecta</taxon>
        <taxon>Pterygota</taxon>
        <taxon>Neoptera</taxon>
        <taxon>Endopterygota</taxon>
        <taxon>Diptera</taxon>
        <taxon>Brachycera</taxon>
        <taxon>Muscomorpha</taxon>
        <taxon>Ephydroidea</taxon>
        <taxon>Drosophilidae</taxon>
        <taxon>Drosophila</taxon>
        <taxon>Sophophora</taxon>
    </lineage>
</organism>
<evidence type="ECO:0000313" key="19">
    <source>
        <dbReference type="EMBL" id="KPU72922.1"/>
    </source>
</evidence>
<keyword evidence="14" id="KW-0464">Manganese</keyword>
<keyword evidence="15" id="KW-0449">Lipoprotein</keyword>
<evidence type="ECO:0000256" key="12">
    <source>
        <dbReference type="ARBA" id="ARBA00022912"/>
    </source>
</evidence>
<keyword evidence="8" id="KW-0519">Myristate</keyword>
<evidence type="ECO:0000256" key="16">
    <source>
        <dbReference type="RuleBase" id="RU003465"/>
    </source>
</evidence>
<dbReference type="Proteomes" id="UP000007801">
    <property type="component" value="Unassembled WGS sequence"/>
</dbReference>
<dbReference type="Gene3D" id="1.10.10.430">
    <property type="entry name" value="Phosphatase 2C, C-terminal domain suprefamily"/>
    <property type="match status" value="1"/>
</dbReference>
<dbReference type="SUPFAM" id="SSF81601">
    <property type="entry name" value="Protein serine/threonine phosphatase 2C, C-terminal domain"/>
    <property type="match status" value="1"/>
</dbReference>
<dbReference type="GO" id="GO:0005829">
    <property type="term" value="C:cytosol"/>
    <property type="evidence" value="ECO:0007669"/>
    <property type="project" value="UniProtKB-SubCell"/>
</dbReference>
<dbReference type="AlphaFoldDB" id="A0A0N8NYZ8"/>
<evidence type="ECO:0000256" key="7">
    <source>
        <dbReference type="ARBA" id="ARBA00022553"/>
    </source>
</evidence>
<reference evidence="21 24" key="1">
    <citation type="journal article" date="2007" name="Nature">
        <title>Evolution of genes and genomes on the Drosophila phylogeny.</title>
        <authorList>
            <consortium name="Drosophila 12 Genomes Consortium"/>
            <person name="Clark A.G."/>
            <person name="Eisen M.B."/>
            <person name="Smith D.R."/>
            <person name="Bergman C.M."/>
            <person name="Oliver B."/>
            <person name="Markow T.A."/>
            <person name="Kaufman T.C."/>
            <person name="Kellis M."/>
            <person name="Gelbart W."/>
            <person name="Iyer V.N."/>
            <person name="Pollard D.A."/>
            <person name="Sackton T.B."/>
            <person name="Larracuente A.M."/>
            <person name="Singh N.D."/>
            <person name="Abad J.P."/>
            <person name="Abt D.N."/>
            <person name="Adryan B."/>
            <person name="Aguade M."/>
            <person name="Akashi H."/>
            <person name="Anderson W.W."/>
            <person name="Aquadro C.F."/>
            <person name="Ardell D.H."/>
            <person name="Arguello R."/>
            <person name="Artieri C.G."/>
            <person name="Barbash D.A."/>
            <person name="Barker D."/>
            <person name="Barsanti P."/>
            <person name="Batterham P."/>
            <person name="Batzoglou S."/>
            <person name="Begun D."/>
            <person name="Bhutkar A."/>
            <person name="Blanco E."/>
            <person name="Bosak S.A."/>
            <person name="Bradley R.K."/>
            <person name="Brand A.D."/>
            <person name="Brent M.R."/>
            <person name="Brooks A.N."/>
            <person name="Brown R.H."/>
            <person name="Butlin R.K."/>
            <person name="Caggese C."/>
            <person name="Calvi B.R."/>
            <person name="Bernardo de Carvalho A."/>
            <person name="Caspi A."/>
            <person name="Castrezana S."/>
            <person name="Celniker S.E."/>
            <person name="Chang J.L."/>
            <person name="Chapple C."/>
            <person name="Chatterji S."/>
            <person name="Chinwalla A."/>
            <person name="Civetta A."/>
            <person name="Clifton S.W."/>
            <person name="Comeron J.M."/>
            <person name="Costello J.C."/>
            <person name="Coyne J.A."/>
            <person name="Daub J."/>
            <person name="David R.G."/>
            <person name="Delcher A.L."/>
            <person name="Delehaunty K."/>
            <person name="Do C.B."/>
            <person name="Ebling H."/>
            <person name="Edwards K."/>
            <person name="Eickbush T."/>
            <person name="Evans J.D."/>
            <person name="Filipski A."/>
            <person name="Findeiss S."/>
            <person name="Freyhult E."/>
            <person name="Fulton L."/>
            <person name="Fulton R."/>
            <person name="Garcia A.C."/>
            <person name="Gardiner A."/>
            <person name="Garfield D.A."/>
            <person name="Garvin B.E."/>
            <person name="Gibson G."/>
            <person name="Gilbert D."/>
            <person name="Gnerre S."/>
            <person name="Godfrey J."/>
            <person name="Good R."/>
            <person name="Gotea V."/>
            <person name="Gravely B."/>
            <person name="Greenberg A.J."/>
            <person name="Griffiths-Jones S."/>
            <person name="Gross S."/>
            <person name="Guigo R."/>
            <person name="Gustafson E.A."/>
            <person name="Haerty W."/>
            <person name="Hahn M.W."/>
            <person name="Halligan D.L."/>
            <person name="Halpern A.L."/>
            <person name="Halter G.M."/>
            <person name="Han M.V."/>
            <person name="Heger A."/>
            <person name="Hillier L."/>
            <person name="Hinrichs A.S."/>
            <person name="Holmes I."/>
            <person name="Hoskins R.A."/>
            <person name="Hubisz M.J."/>
            <person name="Hultmark D."/>
            <person name="Huntley M.A."/>
            <person name="Jaffe D.B."/>
            <person name="Jagadeeshan S."/>
            <person name="Jeck W.R."/>
            <person name="Johnson J."/>
            <person name="Jones C.D."/>
            <person name="Jordan W.C."/>
            <person name="Karpen G.H."/>
            <person name="Kataoka E."/>
            <person name="Keightley P.D."/>
            <person name="Kheradpour P."/>
            <person name="Kirkness E.F."/>
            <person name="Koerich L.B."/>
            <person name="Kristiansen K."/>
            <person name="Kudrna D."/>
            <person name="Kulathinal R.J."/>
            <person name="Kumar S."/>
            <person name="Kwok R."/>
            <person name="Lander E."/>
            <person name="Langley C.H."/>
            <person name="Lapoint R."/>
            <person name="Lazzaro B.P."/>
            <person name="Lee S.J."/>
            <person name="Levesque L."/>
            <person name="Li R."/>
            <person name="Lin C.F."/>
            <person name="Lin M.F."/>
            <person name="Lindblad-Toh K."/>
            <person name="Llopart A."/>
            <person name="Long M."/>
            <person name="Low L."/>
            <person name="Lozovsky E."/>
            <person name="Lu J."/>
            <person name="Luo M."/>
            <person name="Machado C.A."/>
            <person name="Makalowski W."/>
            <person name="Marzo M."/>
            <person name="Matsuda M."/>
            <person name="Matzkin L."/>
            <person name="McAllister B."/>
            <person name="McBride C.S."/>
            <person name="McKernan B."/>
            <person name="McKernan K."/>
            <person name="Mendez-Lago M."/>
            <person name="Minx P."/>
            <person name="Mollenhauer M.U."/>
            <person name="Montooth K."/>
            <person name="Mount S.M."/>
            <person name="Mu X."/>
            <person name="Myers E."/>
            <person name="Negre B."/>
            <person name="Newfeld S."/>
            <person name="Nielsen R."/>
            <person name="Noor M.A."/>
            <person name="O'Grady P."/>
            <person name="Pachter L."/>
            <person name="Papaceit M."/>
            <person name="Parisi M.J."/>
            <person name="Parisi M."/>
            <person name="Parts L."/>
            <person name="Pedersen J.S."/>
            <person name="Pesole G."/>
            <person name="Phillippy A.M."/>
            <person name="Ponting C.P."/>
            <person name="Pop M."/>
            <person name="Porcelli D."/>
            <person name="Powell J.R."/>
            <person name="Prohaska S."/>
            <person name="Pruitt K."/>
            <person name="Puig M."/>
            <person name="Quesneville H."/>
            <person name="Ram K.R."/>
            <person name="Rand D."/>
            <person name="Rasmussen M.D."/>
            <person name="Reed L.K."/>
            <person name="Reenan R."/>
            <person name="Reily A."/>
            <person name="Remington K.A."/>
            <person name="Rieger T.T."/>
            <person name="Ritchie M.G."/>
            <person name="Robin C."/>
            <person name="Rogers Y.H."/>
            <person name="Rohde C."/>
            <person name="Rozas J."/>
            <person name="Rubenfield M.J."/>
            <person name="Ruiz A."/>
            <person name="Russo S."/>
            <person name="Salzberg S.L."/>
            <person name="Sanchez-Gracia A."/>
            <person name="Saranga D.J."/>
            <person name="Sato H."/>
            <person name="Schaeffer S.W."/>
            <person name="Schatz M.C."/>
            <person name="Schlenke T."/>
            <person name="Schwartz R."/>
            <person name="Segarra C."/>
            <person name="Singh R.S."/>
            <person name="Sirot L."/>
            <person name="Sirota M."/>
            <person name="Sisneros N.B."/>
            <person name="Smith C.D."/>
            <person name="Smith T.F."/>
            <person name="Spieth J."/>
            <person name="Stage D.E."/>
            <person name="Stark A."/>
            <person name="Stephan W."/>
            <person name="Strausberg R.L."/>
            <person name="Strempel S."/>
            <person name="Sturgill D."/>
            <person name="Sutton G."/>
            <person name="Sutton G.G."/>
            <person name="Tao W."/>
            <person name="Teichmann S."/>
            <person name="Tobari Y.N."/>
            <person name="Tomimura Y."/>
            <person name="Tsolas J.M."/>
            <person name="Valente V.L."/>
            <person name="Venter E."/>
            <person name="Venter J.C."/>
            <person name="Vicario S."/>
            <person name="Vieira F.G."/>
            <person name="Vilella A.J."/>
            <person name="Villasante A."/>
            <person name="Walenz B."/>
            <person name="Wang J."/>
            <person name="Wasserman M."/>
            <person name="Watts T."/>
            <person name="Wilson D."/>
            <person name="Wilson R.K."/>
            <person name="Wing R.A."/>
            <person name="Wolfner M.F."/>
            <person name="Wong A."/>
            <person name="Wong G.K."/>
            <person name="Wu C.I."/>
            <person name="Wu G."/>
            <person name="Yamamoto D."/>
            <person name="Yang H.P."/>
            <person name="Yang S.P."/>
            <person name="Yorke J.A."/>
            <person name="Yoshida K."/>
            <person name="Zdobnov E."/>
            <person name="Zhang P."/>
            <person name="Zhang Y."/>
            <person name="Zimin A.V."/>
            <person name="Baldwin J."/>
            <person name="Abdouelleil A."/>
            <person name="Abdulkadir J."/>
            <person name="Abebe A."/>
            <person name="Abera B."/>
            <person name="Abreu J."/>
            <person name="Acer S.C."/>
            <person name="Aftuck L."/>
            <person name="Alexander A."/>
            <person name="An P."/>
            <person name="Anderson E."/>
            <person name="Anderson S."/>
            <person name="Arachi H."/>
            <person name="Azer M."/>
            <person name="Bachantsang P."/>
            <person name="Barry A."/>
            <person name="Bayul T."/>
            <person name="Berlin A."/>
            <person name="Bessette D."/>
            <person name="Bloom T."/>
            <person name="Blye J."/>
            <person name="Boguslavskiy L."/>
            <person name="Bonnet C."/>
            <person name="Boukhgalter B."/>
            <person name="Bourzgui I."/>
            <person name="Brown A."/>
            <person name="Cahill P."/>
            <person name="Channer S."/>
            <person name="Cheshatsang Y."/>
            <person name="Chuda L."/>
            <person name="Citroen M."/>
            <person name="Collymore A."/>
            <person name="Cooke P."/>
            <person name="Costello M."/>
            <person name="D'Aco K."/>
            <person name="Daza R."/>
            <person name="De Haan G."/>
            <person name="DeGray S."/>
            <person name="DeMaso C."/>
            <person name="Dhargay N."/>
            <person name="Dooley K."/>
            <person name="Dooley E."/>
            <person name="Doricent M."/>
            <person name="Dorje P."/>
            <person name="Dorjee K."/>
            <person name="Dupes A."/>
            <person name="Elong R."/>
            <person name="Falk J."/>
            <person name="Farina A."/>
            <person name="Faro S."/>
            <person name="Ferguson D."/>
            <person name="Fisher S."/>
            <person name="Foley C.D."/>
            <person name="Franke A."/>
            <person name="Friedrich D."/>
            <person name="Gadbois L."/>
            <person name="Gearin G."/>
            <person name="Gearin C.R."/>
            <person name="Giannoukos G."/>
            <person name="Goode T."/>
            <person name="Graham J."/>
            <person name="Grandbois E."/>
            <person name="Grewal S."/>
            <person name="Gyaltsen K."/>
            <person name="Hafez N."/>
            <person name="Hagos B."/>
            <person name="Hall J."/>
            <person name="Henson C."/>
            <person name="Hollinger A."/>
            <person name="Honan T."/>
            <person name="Huard M.D."/>
            <person name="Hughes L."/>
            <person name="Hurhula B."/>
            <person name="Husby M.E."/>
            <person name="Kamat A."/>
            <person name="Kanga B."/>
            <person name="Kashin S."/>
            <person name="Khazanovich D."/>
            <person name="Kisner P."/>
            <person name="Lance K."/>
            <person name="Lara M."/>
            <person name="Lee W."/>
            <person name="Lennon N."/>
            <person name="Letendre F."/>
            <person name="LeVine R."/>
            <person name="Lipovsky A."/>
            <person name="Liu X."/>
            <person name="Liu J."/>
            <person name="Liu S."/>
            <person name="Lokyitsang T."/>
            <person name="Lokyitsang Y."/>
            <person name="Lubonja R."/>
            <person name="Lui A."/>
            <person name="MacDonald P."/>
            <person name="Magnisalis V."/>
            <person name="Maru K."/>
            <person name="Matthews C."/>
            <person name="McCusker W."/>
            <person name="McDonough S."/>
            <person name="Mehta T."/>
            <person name="Meldrim J."/>
            <person name="Meneus L."/>
            <person name="Mihai O."/>
            <person name="Mihalev A."/>
            <person name="Mihova T."/>
            <person name="Mittelman R."/>
            <person name="Mlenga V."/>
            <person name="Montmayeur A."/>
            <person name="Mulrain L."/>
            <person name="Navidi A."/>
            <person name="Naylor J."/>
            <person name="Negash T."/>
            <person name="Nguyen T."/>
            <person name="Nguyen N."/>
            <person name="Nicol R."/>
            <person name="Norbu C."/>
            <person name="Norbu N."/>
            <person name="Novod N."/>
            <person name="O'Neill B."/>
            <person name="Osman S."/>
            <person name="Markiewicz E."/>
            <person name="Oyono O.L."/>
            <person name="Patti C."/>
            <person name="Phunkhang P."/>
            <person name="Pierre F."/>
            <person name="Priest M."/>
            <person name="Raghuraman S."/>
            <person name="Rege F."/>
            <person name="Reyes R."/>
            <person name="Rise C."/>
            <person name="Rogov P."/>
            <person name="Ross K."/>
            <person name="Ryan E."/>
            <person name="Settipalli S."/>
            <person name="Shea T."/>
            <person name="Sherpa N."/>
            <person name="Shi L."/>
            <person name="Shih D."/>
            <person name="Sparrow T."/>
            <person name="Spaulding J."/>
            <person name="Stalker J."/>
            <person name="Stange-Thomann N."/>
            <person name="Stavropoulos S."/>
            <person name="Stone C."/>
            <person name="Strader C."/>
            <person name="Tesfaye S."/>
            <person name="Thomson T."/>
            <person name="Thoulutsang Y."/>
            <person name="Thoulutsang D."/>
            <person name="Topham K."/>
            <person name="Topping I."/>
            <person name="Tsamla T."/>
            <person name="Vassiliev H."/>
            <person name="Vo A."/>
            <person name="Wangchuk T."/>
            <person name="Wangdi T."/>
            <person name="Weiand M."/>
            <person name="Wilkinson J."/>
            <person name="Wilson A."/>
            <person name="Yadav S."/>
            <person name="Young G."/>
            <person name="Yu Q."/>
            <person name="Zembek L."/>
            <person name="Zhong D."/>
            <person name="Zimmer A."/>
            <person name="Zwirko Z."/>
            <person name="Jaffe D.B."/>
            <person name="Alvarez P."/>
            <person name="Brockman W."/>
            <person name="Butler J."/>
            <person name="Chin C."/>
            <person name="Gnerre S."/>
            <person name="Grabherr M."/>
            <person name="Kleber M."/>
            <person name="Mauceli E."/>
            <person name="MacCallum I."/>
        </authorList>
    </citation>
    <scope>NUCLEOTIDE SEQUENCE [LARGE SCALE GENOMIC DNA]</scope>
    <source>
        <strain evidence="21">TSC#14024-0371.13</strain>
        <strain evidence="24">Tucson 14024-0371.13</strain>
    </source>
</reference>
<keyword evidence="13" id="KW-0472">Membrane</keyword>
<keyword evidence="9" id="KW-0479">Metal-binding</keyword>
<gene>
    <name evidence="21" type="primary">Dana\GF23353</name>
    <name evidence="21" type="synonym">dana_GLEANR_8003</name>
    <name evidence="21" type="ORF">GF23353</name>
</gene>
<sequence length="375" mass="41849">MGGFLDKPNTAKHNDEGEGNKLLFGVSSMQGWRCEMEDAYYARAGLGNALEDWSFFAVFDGHAGCKVSEHCAKHLLDSIVSTDEFIGGDHVKGIRTGFLRIDEVMRDLPEFTMEEEKCGGTTAVCAFVSSTQVYIANCGDSRAVLCRQGVPVFATQDHKPILPEEKERIHNAGGSVMIKRVNGTLAVSRALGDYDFKNVKEKGQCEQLVSPEPEIFCQSRQDTDEFLVLACDGIWDVMTNEDVCSFIHSRMRVTSDLVNIANQVVDTCLHKGSRDNMSIIIIAFPGAPKPTVEAIEAENRLEKQIEKITRDEIESSKITDYVDLLKCLQNRDDIEGLPPGGGLQSKYHVIERTFKQEFPDRPCEKPPIAYFIPWK</sequence>
<keyword evidence="12 16" id="KW-0904">Protein phosphatase</keyword>
<dbReference type="OrthoDB" id="10264738at2759"/>
<dbReference type="EMBL" id="CH902623">
    <property type="protein sequence ID" value="KPU72923.1"/>
    <property type="molecule type" value="Genomic_DNA"/>
</dbReference>
<dbReference type="CDD" id="cd00143">
    <property type="entry name" value="PP2Cc"/>
    <property type="match status" value="1"/>
</dbReference>
<evidence type="ECO:0000256" key="5">
    <source>
        <dbReference type="ARBA" id="ARBA00006702"/>
    </source>
</evidence>
<dbReference type="InterPro" id="IPR012911">
    <property type="entry name" value="PP2C_C"/>
</dbReference>
<dbReference type="InterPro" id="IPR015655">
    <property type="entry name" value="PP2C"/>
</dbReference>
<evidence type="ECO:0000256" key="8">
    <source>
        <dbReference type="ARBA" id="ARBA00022707"/>
    </source>
</evidence>
<accession>A0A0N8NYZ8</accession>
<dbReference type="GO" id="GO:0000287">
    <property type="term" value="F:magnesium ion binding"/>
    <property type="evidence" value="ECO:0007669"/>
    <property type="project" value="InterPro"/>
</dbReference>
<keyword evidence="11" id="KW-0460">Magnesium</keyword>
<dbReference type="SMR" id="A0A0N8NYZ8"/>
<evidence type="ECO:0000256" key="9">
    <source>
        <dbReference type="ARBA" id="ARBA00022723"/>
    </source>
</evidence>
<evidence type="ECO:0000313" key="23">
    <source>
        <dbReference type="EMBL" id="KPU72926.1"/>
    </source>
</evidence>
<evidence type="ECO:0000256" key="6">
    <source>
        <dbReference type="ARBA" id="ARBA00022490"/>
    </source>
</evidence>
<evidence type="ECO:0000256" key="1">
    <source>
        <dbReference type="ARBA" id="ARBA00001936"/>
    </source>
</evidence>
<evidence type="ECO:0000256" key="14">
    <source>
        <dbReference type="ARBA" id="ARBA00023211"/>
    </source>
</evidence>
<dbReference type="Pfam" id="PF00481">
    <property type="entry name" value="PP2C"/>
    <property type="match status" value="1"/>
</dbReference>
<evidence type="ECO:0000256" key="4">
    <source>
        <dbReference type="ARBA" id="ARBA00004635"/>
    </source>
</evidence>
<dbReference type="PROSITE" id="PS51746">
    <property type="entry name" value="PPM_2"/>
    <property type="match status" value="1"/>
</dbReference>
<comment type="similarity">
    <text evidence="5 16">Belongs to the PP2C family.</text>
</comment>
<reference evidence="21" key="3">
    <citation type="submission" date="2015-10" db="EMBL/GenBank/DDBJ databases">
        <authorList>
            <consortium name="FlyBase"/>
        </authorList>
    </citation>
    <scope>NUCLEOTIDE SEQUENCE</scope>
    <source>
        <strain evidence="21">TSC#14024-0371.13</strain>
    </source>
</reference>
<dbReference type="EMBL" id="CH902623">
    <property type="protein sequence ID" value="KPU72926.1"/>
    <property type="molecule type" value="Genomic_DNA"/>
</dbReference>
<evidence type="ECO:0000313" key="20">
    <source>
        <dbReference type="EMBL" id="KPU72923.1"/>
    </source>
</evidence>
<evidence type="ECO:0000256" key="3">
    <source>
        <dbReference type="ARBA" id="ARBA00004514"/>
    </source>
</evidence>
<protein>
    <submittedName>
        <fullName evidence="18">Uncharacterized protein, isoform B</fullName>
    </submittedName>
    <submittedName>
        <fullName evidence="19">Uncharacterized protein, isoform D</fullName>
    </submittedName>
    <submittedName>
        <fullName evidence="20">Uncharacterized protein, isoform E</fullName>
    </submittedName>
    <submittedName>
        <fullName evidence="21">Uncharacterized protein, isoform F</fullName>
    </submittedName>
    <submittedName>
        <fullName evidence="22">Uncharacterized protein, isoform G</fullName>
    </submittedName>
    <submittedName>
        <fullName evidence="23">Uncharacterized protein, isoform H</fullName>
    </submittedName>
</protein>
<evidence type="ECO:0000313" key="21">
    <source>
        <dbReference type="EMBL" id="KPU72924.1"/>
    </source>
</evidence>
<keyword evidence="7" id="KW-0597">Phosphoprotein</keyword>
<evidence type="ECO:0000256" key="2">
    <source>
        <dbReference type="ARBA" id="ARBA00001946"/>
    </source>
</evidence>
<dbReference type="STRING" id="7217.A0A0N8NYZ8"/>
<proteinExistence type="inferred from homology"/>
<keyword evidence="6" id="KW-0963">Cytoplasm</keyword>
<evidence type="ECO:0000256" key="15">
    <source>
        <dbReference type="ARBA" id="ARBA00023288"/>
    </source>
</evidence>
<evidence type="ECO:0000256" key="11">
    <source>
        <dbReference type="ARBA" id="ARBA00022842"/>
    </source>
</evidence>
<evidence type="ECO:0000256" key="10">
    <source>
        <dbReference type="ARBA" id="ARBA00022801"/>
    </source>
</evidence>
<dbReference type="EMBL" id="CH902623">
    <property type="protein sequence ID" value="KPU72922.1"/>
    <property type="molecule type" value="Genomic_DNA"/>
</dbReference>
<dbReference type="FunFam" id="3.60.40.10:FF:000001">
    <property type="entry name" value="protein phosphatase 1B isoform X1"/>
    <property type="match status" value="1"/>
</dbReference>
<evidence type="ECO:0000256" key="13">
    <source>
        <dbReference type="ARBA" id="ARBA00023136"/>
    </source>
</evidence>
<dbReference type="PROSITE" id="PS01032">
    <property type="entry name" value="PPM_1"/>
    <property type="match status" value="1"/>
</dbReference>
<evidence type="ECO:0000313" key="18">
    <source>
        <dbReference type="EMBL" id="KPU72920.1"/>
    </source>
</evidence>
<dbReference type="Gene3D" id="3.60.40.10">
    <property type="entry name" value="PPM-type phosphatase domain"/>
    <property type="match status" value="1"/>
</dbReference>
<evidence type="ECO:0000313" key="22">
    <source>
        <dbReference type="EMBL" id="KPU72925.1"/>
    </source>
</evidence>
<comment type="subcellular location">
    <subcellularLocation>
        <location evidence="3">Cytoplasm</location>
        <location evidence="3">Cytosol</location>
    </subcellularLocation>
    <subcellularLocation>
        <location evidence="4">Membrane</location>
        <topology evidence="4">Lipid-anchor</topology>
    </subcellularLocation>
</comment>
<dbReference type="SMART" id="SM00332">
    <property type="entry name" value="PP2Cc"/>
    <property type="match status" value="1"/>
</dbReference>